<name>A0A554LGC2_9BACT</name>
<evidence type="ECO:0000313" key="3">
    <source>
        <dbReference type="Proteomes" id="UP000315589"/>
    </source>
</evidence>
<keyword evidence="1" id="KW-0472">Membrane</keyword>
<keyword evidence="1" id="KW-1133">Transmembrane helix</keyword>
<organism evidence="2 3">
    <name type="scientific">Candidatus Berkelbacteria bacterium Licking1014_85</name>
    <dbReference type="NCBI Taxonomy" id="2017148"/>
    <lineage>
        <taxon>Bacteria</taxon>
        <taxon>Candidatus Berkelbacteria</taxon>
    </lineage>
</organism>
<accession>A0A554LGC2</accession>
<evidence type="ECO:0000256" key="1">
    <source>
        <dbReference type="SAM" id="Phobius"/>
    </source>
</evidence>
<dbReference type="AlphaFoldDB" id="A0A554LGC2"/>
<reference evidence="2 3" key="1">
    <citation type="submission" date="2017-07" db="EMBL/GenBank/DDBJ databases">
        <title>Mechanisms for carbon and nitrogen cycling indicate functional differentiation within the Candidate Phyla Radiation.</title>
        <authorList>
            <person name="Danczak R.E."/>
            <person name="Johnston M.D."/>
            <person name="Kenah C."/>
            <person name="Slattery M."/>
            <person name="Wrighton K.C."/>
            <person name="Wilkins M.J."/>
        </authorList>
    </citation>
    <scope>NUCLEOTIDE SEQUENCE [LARGE SCALE GENOMIC DNA]</scope>
    <source>
        <strain evidence="2">Licking1014_85</strain>
    </source>
</reference>
<evidence type="ECO:0000313" key="2">
    <source>
        <dbReference type="EMBL" id="TSC91865.1"/>
    </source>
</evidence>
<dbReference type="Proteomes" id="UP000315589">
    <property type="component" value="Unassembled WGS sequence"/>
</dbReference>
<comment type="caution">
    <text evidence="2">The sequence shown here is derived from an EMBL/GenBank/DDBJ whole genome shotgun (WGS) entry which is preliminary data.</text>
</comment>
<dbReference type="EMBL" id="VMGI01000095">
    <property type="protein sequence ID" value="TSC91865.1"/>
    <property type="molecule type" value="Genomic_DNA"/>
</dbReference>
<sequence length="343" mass="35246">MWHHLKFRPHFHIATLVLFIITLGLTIYWQKYPISESAAGINKQFAFQGRLTNTDGTVVSDNSYTVVFSIYNIDTGGSATWTESKSVTTANGIFNTMLGSVTSLPGSLDFNADTWYLGVKVGADAEMTPRIRLGASPYAFNADLLDGKEATAFPLLLGLSGGQTLIGGTATSENLTLQSTADATKGKILFGTSAYDEVNNRLGIGKNDPGSALDVKGTLRLSGVTSGYVGLAPAAIAGSTTYTLPSADGTDGYVLKTSGAGVLSWTAQTGGGGGAPTDAHYLTSQAETGLSAEVNLGALSDGLLKQAVVGGVATLSIASAGTDYEAALTISSDVSGSISDETG</sequence>
<proteinExistence type="predicted"/>
<keyword evidence="1" id="KW-0812">Transmembrane</keyword>
<feature type="non-terminal residue" evidence="2">
    <location>
        <position position="343"/>
    </location>
</feature>
<gene>
    <name evidence="2" type="ORF">CEN91_588</name>
</gene>
<protein>
    <submittedName>
        <fullName evidence="2">Uncharacterized protein</fullName>
    </submittedName>
</protein>
<feature type="transmembrane region" description="Helical" evidence="1">
    <location>
        <begin position="12"/>
        <end position="29"/>
    </location>
</feature>